<comment type="caution">
    <text evidence="2">The sequence shown here is derived from an EMBL/GenBank/DDBJ whole genome shotgun (WGS) entry which is preliminary data.</text>
</comment>
<dbReference type="EMBL" id="SJPQ01000001">
    <property type="protein sequence ID" value="TWT90706.1"/>
    <property type="molecule type" value="Genomic_DNA"/>
</dbReference>
<keyword evidence="3" id="KW-1185">Reference proteome</keyword>
<feature type="compositionally biased region" description="Low complexity" evidence="1">
    <location>
        <begin position="172"/>
        <end position="193"/>
    </location>
</feature>
<sequence>MKPWRRAALGLVIAFLGASYAVWGVVRWSNGYLTDRLASHAVAAPGSSHEASLMIDRMGGDTLAPLVDLASDADERVAAPARLRLEERLAGWVSAPSGGPVPDLNVRVLRLLAMLSDHADLFTSKGQVWVTDFTERLLTSSLEHSPGDSGRLIAAADNLLERIDESTPRNETTPAFAAAPAATLKPARSQSAPVPLPREPSPLPSPTTTPPRALAQENTAADPLEPLPFSNETSAHGPQPEAFAEQAPRFRAPAIGRGTPNDWSPDWGGDDDASPLAQRPIAPSEPERYSERSDLELLREWLSLGPLPQADFESGEPLDARRKALAAELSGRGYTGMSVAHLEALFASEARERLQLVERLMTEPAGDAARLLLLLAKDDSPLVRRAAISALASTNDPTLMRAALALAMHDRDPAVAEFAQRVRERLR</sequence>
<dbReference type="RefSeq" id="WP_146397821.1">
    <property type="nucleotide sequence ID" value="NZ_SJPQ01000001.1"/>
</dbReference>
<proteinExistence type="predicted"/>
<dbReference type="AlphaFoldDB" id="A0A5C5ZU32"/>
<feature type="compositionally biased region" description="Pro residues" evidence="1">
    <location>
        <begin position="194"/>
        <end position="209"/>
    </location>
</feature>
<feature type="region of interest" description="Disordered" evidence="1">
    <location>
        <begin position="165"/>
        <end position="213"/>
    </location>
</feature>
<reference evidence="2 3" key="1">
    <citation type="submission" date="2019-02" db="EMBL/GenBank/DDBJ databases">
        <title>Deep-cultivation of Planctomycetes and their phenomic and genomic characterization uncovers novel biology.</title>
        <authorList>
            <person name="Wiegand S."/>
            <person name="Jogler M."/>
            <person name="Boedeker C."/>
            <person name="Pinto D."/>
            <person name="Vollmers J."/>
            <person name="Rivas-Marin E."/>
            <person name="Kohn T."/>
            <person name="Peeters S.H."/>
            <person name="Heuer A."/>
            <person name="Rast P."/>
            <person name="Oberbeckmann S."/>
            <person name="Bunk B."/>
            <person name="Jeske O."/>
            <person name="Meyerdierks A."/>
            <person name="Storesund J.E."/>
            <person name="Kallscheuer N."/>
            <person name="Luecker S."/>
            <person name="Lage O.M."/>
            <person name="Pohl T."/>
            <person name="Merkel B.J."/>
            <person name="Hornburger P."/>
            <person name="Mueller R.-W."/>
            <person name="Bruemmer F."/>
            <person name="Labrenz M."/>
            <person name="Spormann A.M."/>
            <person name="Op Den Camp H."/>
            <person name="Overmann J."/>
            <person name="Amann R."/>
            <person name="Jetten M.S.M."/>
            <person name="Mascher T."/>
            <person name="Medema M.H."/>
            <person name="Devos D.P."/>
            <person name="Kaster A.-K."/>
            <person name="Ovreas L."/>
            <person name="Rohde M."/>
            <person name="Galperin M.Y."/>
            <person name="Jogler C."/>
        </authorList>
    </citation>
    <scope>NUCLEOTIDE SEQUENCE [LARGE SCALE GENOMIC DNA]</scope>
    <source>
        <strain evidence="2 3">Mal64</strain>
    </source>
</reference>
<evidence type="ECO:0000256" key="1">
    <source>
        <dbReference type="SAM" id="MobiDB-lite"/>
    </source>
</evidence>
<gene>
    <name evidence="2" type="ORF">Mal64_11010</name>
</gene>
<feature type="region of interest" description="Disordered" evidence="1">
    <location>
        <begin position="253"/>
        <end position="290"/>
    </location>
</feature>
<name>A0A5C5ZU32_9BACT</name>
<evidence type="ECO:0000313" key="3">
    <source>
        <dbReference type="Proteomes" id="UP000315440"/>
    </source>
</evidence>
<accession>A0A5C5ZU32</accession>
<evidence type="ECO:0008006" key="4">
    <source>
        <dbReference type="Google" id="ProtNLM"/>
    </source>
</evidence>
<feature type="region of interest" description="Disordered" evidence="1">
    <location>
        <begin position="223"/>
        <end position="242"/>
    </location>
</feature>
<dbReference type="Proteomes" id="UP000315440">
    <property type="component" value="Unassembled WGS sequence"/>
</dbReference>
<protein>
    <recommendedName>
        <fullName evidence="4">HEAT repeat protein</fullName>
    </recommendedName>
</protein>
<organism evidence="2 3">
    <name type="scientific">Pseudobythopirellula maris</name>
    <dbReference type="NCBI Taxonomy" id="2527991"/>
    <lineage>
        <taxon>Bacteria</taxon>
        <taxon>Pseudomonadati</taxon>
        <taxon>Planctomycetota</taxon>
        <taxon>Planctomycetia</taxon>
        <taxon>Pirellulales</taxon>
        <taxon>Lacipirellulaceae</taxon>
        <taxon>Pseudobythopirellula</taxon>
    </lineage>
</organism>
<evidence type="ECO:0000313" key="2">
    <source>
        <dbReference type="EMBL" id="TWT90706.1"/>
    </source>
</evidence>
<dbReference type="OrthoDB" id="281574at2"/>